<evidence type="ECO:0000256" key="1">
    <source>
        <dbReference type="SAM" id="MobiDB-lite"/>
    </source>
</evidence>
<sequence length="165" mass="18710">MIMMMMMMMMRSKVTTILGLVLVAVIIGVNCEENDDDKIRQRRRPIYSNEFAVHVPDGPEVADEIARKHGFENKGQEIIAIDASIPIFIINFKYVCCLFGVVFAKDTRSSKKLSAKRQDGAPLATRERPRHRSYKREDDEQTGFHQLTANDQAFPLCNTGTGRTS</sequence>
<evidence type="ECO:0000256" key="2">
    <source>
        <dbReference type="SAM" id="SignalP"/>
    </source>
</evidence>
<reference evidence="4" key="2">
    <citation type="submission" date="2023-03" db="EMBL/GenBank/DDBJ databases">
        <authorList>
            <person name="Inwood S.N."/>
            <person name="Skelly J.G."/>
            <person name="Guhlin J."/>
            <person name="Harrop T.W.R."/>
            <person name="Goldson S.G."/>
            <person name="Dearden P.K."/>
        </authorList>
    </citation>
    <scope>NUCLEOTIDE SEQUENCE</scope>
    <source>
        <strain evidence="4">Irish</strain>
        <tissue evidence="4">Whole body</tissue>
    </source>
</reference>
<protein>
    <recommendedName>
        <fullName evidence="3">Peptidase S8 pro-domain domain-containing protein</fullName>
    </recommendedName>
</protein>
<evidence type="ECO:0000313" key="5">
    <source>
        <dbReference type="Proteomes" id="UP001168990"/>
    </source>
</evidence>
<dbReference type="Gene3D" id="3.30.70.850">
    <property type="entry name" value="Peptidase S8, pro-domain"/>
    <property type="match status" value="1"/>
</dbReference>
<accession>A0AA39FYC0</accession>
<name>A0AA39FYC0_9HYME</name>
<feature type="domain" description="Peptidase S8 pro-domain" evidence="3">
    <location>
        <begin position="50"/>
        <end position="76"/>
    </location>
</feature>
<dbReference type="InterPro" id="IPR032815">
    <property type="entry name" value="S8_pro-domain"/>
</dbReference>
<gene>
    <name evidence="4" type="ORF">PV328_002075</name>
</gene>
<proteinExistence type="predicted"/>
<keyword evidence="2" id="KW-0732">Signal</keyword>
<evidence type="ECO:0000259" key="3">
    <source>
        <dbReference type="Pfam" id="PF16470"/>
    </source>
</evidence>
<keyword evidence="5" id="KW-1185">Reference proteome</keyword>
<feature type="signal peptide" evidence="2">
    <location>
        <begin position="1"/>
        <end position="31"/>
    </location>
</feature>
<dbReference type="AlphaFoldDB" id="A0AA39FYC0"/>
<evidence type="ECO:0000313" key="4">
    <source>
        <dbReference type="EMBL" id="KAK0178094.1"/>
    </source>
</evidence>
<dbReference type="InterPro" id="IPR038466">
    <property type="entry name" value="S8_pro-domain_sf"/>
</dbReference>
<reference evidence="4" key="1">
    <citation type="journal article" date="2023" name="bioRxiv">
        <title>Scaffold-level genome assemblies of two parasitoid biocontrol wasps reveal the parthenogenesis mechanism and an associated novel virus.</title>
        <authorList>
            <person name="Inwood S."/>
            <person name="Skelly J."/>
            <person name="Guhlin J."/>
            <person name="Harrop T."/>
            <person name="Goldson S."/>
            <person name="Dearden P."/>
        </authorList>
    </citation>
    <scope>NUCLEOTIDE SEQUENCE</scope>
    <source>
        <strain evidence="4">Irish</strain>
        <tissue evidence="4">Whole body</tissue>
    </source>
</reference>
<feature type="chain" id="PRO_5041468419" description="Peptidase S8 pro-domain domain-containing protein" evidence="2">
    <location>
        <begin position="32"/>
        <end position="165"/>
    </location>
</feature>
<dbReference type="Proteomes" id="UP001168990">
    <property type="component" value="Unassembled WGS sequence"/>
</dbReference>
<dbReference type="Pfam" id="PF16470">
    <property type="entry name" value="S8_pro-domain"/>
    <property type="match status" value="1"/>
</dbReference>
<comment type="caution">
    <text evidence="4">The sequence shown here is derived from an EMBL/GenBank/DDBJ whole genome shotgun (WGS) entry which is preliminary data.</text>
</comment>
<dbReference type="EMBL" id="JAQQBS010000001">
    <property type="protein sequence ID" value="KAK0178094.1"/>
    <property type="molecule type" value="Genomic_DNA"/>
</dbReference>
<feature type="region of interest" description="Disordered" evidence="1">
    <location>
        <begin position="114"/>
        <end position="165"/>
    </location>
</feature>
<organism evidence="4 5">
    <name type="scientific">Microctonus aethiopoides</name>
    <dbReference type="NCBI Taxonomy" id="144406"/>
    <lineage>
        <taxon>Eukaryota</taxon>
        <taxon>Metazoa</taxon>
        <taxon>Ecdysozoa</taxon>
        <taxon>Arthropoda</taxon>
        <taxon>Hexapoda</taxon>
        <taxon>Insecta</taxon>
        <taxon>Pterygota</taxon>
        <taxon>Neoptera</taxon>
        <taxon>Endopterygota</taxon>
        <taxon>Hymenoptera</taxon>
        <taxon>Apocrita</taxon>
        <taxon>Ichneumonoidea</taxon>
        <taxon>Braconidae</taxon>
        <taxon>Euphorinae</taxon>
        <taxon>Microctonus</taxon>
    </lineage>
</organism>
<dbReference type="SUPFAM" id="SSF54897">
    <property type="entry name" value="Protease propeptides/inhibitors"/>
    <property type="match status" value="1"/>
</dbReference>